<dbReference type="GO" id="GO:0005524">
    <property type="term" value="F:ATP binding"/>
    <property type="evidence" value="ECO:0007669"/>
    <property type="project" value="UniProtKB-KW"/>
</dbReference>
<keyword evidence="7" id="KW-0547">Nucleotide-binding</keyword>
<name>A0A268EV17_9BACL</name>
<evidence type="ECO:0000256" key="10">
    <source>
        <dbReference type="ARBA" id="ARBA00023012"/>
    </source>
</evidence>
<evidence type="ECO:0000256" key="12">
    <source>
        <dbReference type="SAM" id="Phobius"/>
    </source>
</evidence>
<dbReference type="Pfam" id="PF02518">
    <property type="entry name" value="HATPase_c"/>
    <property type="match status" value="1"/>
</dbReference>
<dbReference type="SMART" id="SM00304">
    <property type="entry name" value="HAMP"/>
    <property type="match status" value="1"/>
</dbReference>
<gene>
    <name evidence="15" type="ORF">CHH67_11355</name>
</gene>
<evidence type="ECO:0000256" key="7">
    <source>
        <dbReference type="ARBA" id="ARBA00022741"/>
    </source>
</evidence>
<dbReference type="InterPro" id="IPR003660">
    <property type="entry name" value="HAMP_dom"/>
</dbReference>
<evidence type="ECO:0000256" key="8">
    <source>
        <dbReference type="ARBA" id="ARBA00022777"/>
    </source>
</evidence>
<feature type="domain" description="HAMP" evidence="14">
    <location>
        <begin position="324"/>
        <end position="376"/>
    </location>
</feature>
<evidence type="ECO:0000256" key="5">
    <source>
        <dbReference type="ARBA" id="ARBA00022553"/>
    </source>
</evidence>
<keyword evidence="9" id="KW-0067">ATP-binding</keyword>
<keyword evidence="10" id="KW-0902">Two-component regulatory system</keyword>
<dbReference type="GO" id="GO:0005886">
    <property type="term" value="C:plasma membrane"/>
    <property type="evidence" value="ECO:0007669"/>
    <property type="project" value="UniProtKB-SubCell"/>
</dbReference>
<keyword evidence="8 15" id="KW-0418">Kinase</keyword>
<evidence type="ECO:0000313" key="15">
    <source>
        <dbReference type="EMBL" id="PAD76960.1"/>
    </source>
</evidence>
<evidence type="ECO:0000256" key="11">
    <source>
        <dbReference type="ARBA" id="ARBA00023136"/>
    </source>
</evidence>
<dbReference type="SUPFAM" id="SSF55874">
    <property type="entry name" value="ATPase domain of HSP90 chaperone/DNA topoisomerase II/histidine kinase"/>
    <property type="match status" value="1"/>
</dbReference>
<comment type="catalytic activity">
    <reaction evidence="1">
        <text>ATP + protein L-histidine = ADP + protein N-phospho-L-histidine.</text>
        <dbReference type="EC" id="2.7.13.3"/>
    </reaction>
</comment>
<evidence type="ECO:0000256" key="9">
    <source>
        <dbReference type="ARBA" id="ARBA00022840"/>
    </source>
</evidence>
<dbReference type="SUPFAM" id="SSF158472">
    <property type="entry name" value="HAMP domain-like"/>
    <property type="match status" value="1"/>
</dbReference>
<dbReference type="PROSITE" id="PS50885">
    <property type="entry name" value="HAMP"/>
    <property type="match status" value="1"/>
</dbReference>
<dbReference type="CDD" id="cd06225">
    <property type="entry name" value="HAMP"/>
    <property type="match status" value="1"/>
</dbReference>
<comment type="subcellular location">
    <subcellularLocation>
        <location evidence="2">Cell membrane</location>
        <topology evidence="2">Multi-pass membrane protein</topology>
    </subcellularLocation>
</comment>
<dbReference type="OrthoDB" id="9776552at2"/>
<feature type="domain" description="Histidine kinase" evidence="13">
    <location>
        <begin position="486"/>
        <end position="594"/>
    </location>
</feature>
<evidence type="ECO:0000256" key="4">
    <source>
        <dbReference type="ARBA" id="ARBA00022475"/>
    </source>
</evidence>
<dbReference type="Gene3D" id="1.10.8.500">
    <property type="entry name" value="HAMP domain in histidine kinase"/>
    <property type="match status" value="1"/>
</dbReference>
<keyword evidence="11 12" id="KW-0472">Membrane</keyword>
<dbReference type="Proteomes" id="UP000215596">
    <property type="component" value="Unassembled WGS sequence"/>
</dbReference>
<comment type="caution">
    <text evidence="15">The sequence shown here is derived from an EMBL/GenBank/DDBJ whole genome shotgun (WGS) entry which is preliminary data.</text>
</comment>
<dbReference type="PANTHER" id="PTHR34220:SF7">
    <property type="entry name" value="SENSOR HISTIDINE KINASE YPDA"/>
    <property type="match status" value="1"/>
</dbReference>
<evidence type="ECO:0000259" key="14">
    <source>
        <dbReference type="PROSITE" id="PS50885"/>
    </source>
</evidence>
<dbReference type="Pfam" id="PF00672">
    <property type="entry name" value="HAMP"/>
    <property type="match status" value="1"/>
</dbReference>
<evidence type="ECO:0000256" key="2">
    <source>
        <dbReference type="ARBA" id="ARBA00004651"/>
    </source>
</evidence>
<keyword evidence="12" id="KW-0812">Transmembrane</keyword>
<dbReference type="SMART" id="SM00387">
    <property type="entry name" value="HATPase_c"/>
    <property type="match status" value="1"/>
</dbReference>
<evidence type="ECO:0000256" key="6">
    <source>
        <dbReference type="ARBA" id="ARBA00022679"/>
    </source>
</evidence>
<protein>
    <recommendedName>
        <fullName evidence="3">histidine kinase</fullName>
        <ecNumber evidence="3">2.7.13.3</ecNumber>
    </recommendedName>
</protein>
<reference evidence="15 16" key="1">
    <citation type="submission" date="2017-07" db="EMBL/GenBank/DDBJ databases">
        <title>Isolation and whole genome analysis of endospore-forming bacteria from heroin.</title>
        <authorList>
            <person name="Kalinowski J."/>
            <person name="Ahrens B."/>
            <person name="Al-Dilaimi A."/>
            <person name="Winkler A."/>
            <person name="Wibberg D."/>
            <person name="Schleenbecker U."/>
            <person name="Ruckert C."/>
            <person name="Wolfel R."/>
            <person name="Grass G."/>
        </authorList>
    </citation>
    <scope>NUCLEOTIDE SEQUENCE [LARGE SCALE GENOMIC DNA]</scope>
    <source>
        <strain evidence="15 16">7537-G1</strain>
    </source>
</reference>
<dbReference type="EC" id="2.7.13.3" evidence="3"/>
<organism evidence="15 16">
    <name type="scientific">Paenibacillus campinasensis</name>
    <dbReference type="NCBI Taxonomy" id="66347"/>
    <lineage>
        <taxon>Bacteria</taxon>
        <taxon>Bacillati</taxon>
        <taxon>Bacillota</taxon>
        <taxon>Bacilli</taxon>
        <taxon>Bacillales</taxon>
        <taxon>Paenibacillaceae</taxon>
        <taxon>Paenibacillus</taxon>
    </lineage>
</organism>
<keyword evidence="12" id="KW-1133">Transmembrane helix</keyword>
<accession>A0A268EV17</accession>
<evidence type="ECO:0000256" key="3">
    <source>
        <dbReference type="ARBA" id="ARBA00012438"/>
    </source>
</evidence>
<evidence type="ECO:0000259" key="13">
    <source>
        <dbReference type="PROSITE" id="PS50109"/>
    </source>
</evidence>
<dbReference type="GO" id="GO:0000155">
    <property type="term" value="F:phosphorelay sensor kinase activity"/>
    <property type="evidence" value="ECO:0007669"/>
    <property type="project" value="InterPro"/>
</dbReference>
<dbReference type="InterPro" id="IPR036890">
    <property type="entry name" value="HATPase_C_sf"/>
</dbReference>
<keyword evidence="4" id="KW-1003">Cell membrane</keyword>
<keyword evidence="6" id="KW-0808">Transferase</keyword>
<dbReference type="EMBL" id="NPBY01000033">
    <property type="protein sequence ID" value="PAD76960.1"/>
    <property type="molecule type" value="Genomic_DNA"/>
</dbReference>
<keyword evidence="5" id="KW-0597">Phosphoprotein</keyword>
<feature type="transmembrane region" description="Helical" evidence="12">
    <location>
        <begin position="306"/>
        <end position="327"/>
    </location>
</feature>
<dbReference type="Gene3D" id="3.30.450.20">
    <property type="entry name" value="PAS domain"/>
    <property type="match status" value="1"/>
</dbReference>
<dbReference type="Pfam" id="PF06580">
    <property type="entry name" value="His_kinase"/>
    <property type="match status" value="1"/>
</dbReference>
<evidence type="ECO:0000256" key="1">
    <source>
        <dbReference type="ARBA" id="ARBA00000085"/>
    </source>
</evidence>
<proteinExistence type="predicted"/>
<dbReference type="PANTHER" id="PTHR34220">
    <property type="entry name" value="SENSOR HISTIDINE KINASE YPDA"/>
    <property type="match status" value="1"/>
</dbReference>
<evidence type="ECO:0000313" key="16">
    <source>
        <dbReference type="Proteomes" id="UP000215596"/>
    </source>
</evidence>
<dbReference type="InterPro" id="IPR050640">
    <property type="entry name" value="Bact_2-comp_sensor_kinase"/>
</dbReference>
<dbReference type="InterPro" id="IPR005467">
    <property type="entry name" value="His_kinase_dom"/>
</dbReference>
<dbReference type="InterPro" id="IPR004358">
    <property type="entry name" value="Sig_transdc_His_kin-like_C"/>
</dbReference>
<dbReference type="AlphaFoldDB" id="A0A268EV17"/>
<dbReference type="Gene3D" id="3.30.565.10">
    <property type="entry name" value="Histidine kinase-like ATPase, C-terminal domain"/>
    <property type="match status" value="1"/>
</dbReference>
<sequence>MRYWMDRLHAMGLKTKLMLLFLLIAVTPLAVLGIFSYQKASSEIQTKANEIILENLSQINHSLNYFVEDIEQLSMYLYSNKEIQDILSKPASRSAEEKYRDQQTVAAILNSFLGFKSWDIQLYVLGENGDRYFTGNFIPSSYLRYNPDWGLFRKARLAGGDVVWDTHYSLKKYEDYGAVLSSGRLLKQIETGQPLGYFVVDIMESAFADKYDKAYRYDGGEVYLLDDKGYIISSRHSKLEVGTRLEKPYLDAVLQEKKGFFRIEENQTEHMVIYDSSDLYGFKMINVVPVTALTGESSKIRNFTTFIIISGVMLSYCAAYLLSDYITRPLRKLRRLMKQVEKGDLEVSFDSRYRDEVGHLGGSFNQMLERIKRLIHEVYEKQEKVQEAEMKAIQAQFTPHFLYNALDSINWMARIHKIETISKIAVSLGSLLRFSIRRGNTVIPIREDIEQIRNYLTIQEIRYRDKITIQLELDETILDLCMPKLLIQPLVENAIIHGLETKPGQGHLLITGQRIGERVQFVVEDNGTGIAPDELHRIQQGTYAPLNGSGSSTGIGLHNLMRRLQLHFGYAYSLRIDSVPDKGTRVCLSIPVISDRREGLGDVQSSYS</sequence>
<dbReference type="InterPro" id="IPR010559">
    <property type="entry name" value="Sig_transdc_His_kin_internal"/>
</dbReference>
<dbReference type="InterPro" id="IPR003594">
    <property type="entry name" value="HATPase_dom"/>
</dbReference>
<dbReference type="PROSITE" id="PS50109">
    <property type="entry name" value="HIS_KIN"/>
    <property type="match status" value="1"/>
</dbReference>
<dbReference type="PRINTS" id="PR00344">
    <property type="entry name" value="BCTRLSENSOR"/>
</dbReference>